<comment type="caution">
    <text evidence="4">The sequence shown here is derived from an EMBL/GenBank/DDBJ whole genome shotgun (WGS) entry which is preliminary data.</text>
</comment>
<feature type="region of interest" description="Disordered" evidence="1">
    <location>
        <begin position="83"/>
        <end position="126"/>
    </location>
</feature>
<evidence type="ECO:0000259" key="2">
    <source>
        <dbReference type="Pfam" id="PF07727"/>
    </source>
</evidence>
<feature type="compositionally biased region" description="Polar residues" evidence="1">
    <location>
        <begin position="196"/>
        <end position="207"/>
    </location>
</feature>
<dbReference type="PANTHER" id="PTHR11439:SF467">
    <property type="entry name" value="INTEGRASE CATALYTIC DOMAIN-CONTAINING PROTEIN"/>
    <property type="match status" value="1"/>
</dbReference>
<reference evidence="4 5" key="1">
    <citation type="journal article" date="2018" name="PLoS Genet.">
        <title>Population sequencing reveals clonal diversity and ancestral inbreeding in the grapevine cultivar Chardonnay.</title>
        <authorList>
            <person name="Roach M.J."/>
            <person name="Johnson D.L."/>
            <person name="Bohlmann J."/>
            <person name="van Vuuren H.J."/>
            <person name="Jones S.J."/>
            <person name="Pretorius I.S."/>
            <person name="Schmidt S.A."/>
            <person name="Borneman A.R."/>
        </authorList>
    </citation>
    <scope>NUCLEOTIDE SEQUENCE [LARGE SCALE GENOMIC DNA]</scope>
    <source>
        <strain evidence="5">cv. Chardonnay</strain>
        <tissue evidence="4">Leaf</tissue>
    </source>
</reference>
<evidence type="ECO:0000313" key="5">
    <source>
        <dbReference type="Proteomes" id="UP000288805"/>
    </source>
</evidence>
<evidence type="ECO:0000256" key="1">
    <source>
        <dbReference type="SAM" id="MobiDB-lite"/>
    </source>
</evidence>
<protein>
    <submittedName>
        <fullName evidence="4">Retrovirus-related Pol polyprotein from transposon RE2</fullName>
    </submittedName>
</protein>
<proteinExistence type="predicted"/>
<dbReference type="InterPro" id="IPR025724">
    <property type="entry name" value="GAG-pre-integrase_dom"/>
</dbReference>
<accession>A0A438KHZ5</accession>
<sequence length="893" mass="99201">MDASSSAPFNTIRAYGLEGLLTGDRVHPPAMVVDAKDPQVFVENLDFLYWTRMDQFLVTWLIGFISETMLGHVIRCTSAETVGPRPGLDPVSTGPRPGLDPVSTGPRPGLDPVSTGPRPGLDPVSTGPRPNEVILYILFGLGPEYESVVVNITSKDHITLQCVMFMLQNHEQRIESCESTTQVDVNGVNAHYAANENSFNSGYNRGNDNYRGRPRGSRGGGGGRNQSNNKSICQVYRKCGHIALKCYHRFDLSYQGQEAVANANSTNTSSTTYTNPQAYMVAPSSSDPNNNSWFLDNGATHYITADNSNLASKNDYNDKEKLVIDLITGATLLKGVHDHGLYHLELSPIRTTKAFLAYSSQPGSCSSCFYNKTASCHSSMACNVSFPNKSHGSCNNSVVQDSPVKSLWHNRLGHPSVSVLNKILHSMSISPSSHQMFCDACKLGKLHQESFLSVAVKTNKPLQLIHLDVWGPLNIFIEGPPSVFFLVIALLIKGFASLPSCPATGTTVPIVDNITRSKSGIYKPKVYTVVVALPDHFQEPSSVRHALQLPHRKTKMEVEYSALVRNGFVSSTHPTHACKLIKSLYGFKQAPRTWFVQLRSALVSWRFQHSISNNSLFHSRKNGHLVLVLAYVDDILIIGDSSALIHSVIQALTSRFALKTLGSISYFLRFEAFRDNSGLYLNQVKYIFDLLVKKNMVHAKPSSTLMALGQKLALEDNAHFLMSPWIAAPSAPTQHHWSACKRLLRYVSGTRTLGLSFQPTTRFTLEGFSDADWACNVDDRRSTTGYRVFLGGNLVTWSSRKQQVIARSNTESKYRALASVTMELIWIKSLLDELQFPLQHRPIAWCDNLDAHALAHNPIYHSRTKHIEVDVHFIREKILHRALEVCYIPSQEQ</sequence>
<feature type="domain" description="GAG-pre-integrase" evidence="3">
    <location>
        <begin position="396"/>
        <end position="445"/>
    </location>
</feature>
<dbReference type="SUPFAM" id="SSF56672">
    <property type="entry name" value="DNA/RNA polymerases"/>
    <property type="match status" value="1"/>
</dbReference>
<name>A0A438KHZ5_VITVI</name>
<feature type="domain" description="Reverse transcriptase Ty1/copia-type" evidence="2">
    <location>
        <begin position="566"/>
        <end position="704"/>
    </location>
</feature>
<organism evidence="4 5">
    <name type="scientific">Vitis vinifera</name>
    <name type="common">Grape</name>
    <dbReference type="NCBI Taxonomy" id="29760"/>
    <lineage>
        <taxon>Eukaryota</taxon>
        <taxon>Viridiplantae</taxon>
        <taxon>Streptophyta</taxon>
        <taxon>Embryophyta</taxon>
        <taxon>Tracheophyta</taxon>
        <taxon>Spermatophyta</taxon>
        <taxon>Magnoliopsida</taxon>
        <taxon>eudicotyledons</taxon>
        <taxon>Gunneridae</taxon>
        <taxon>Pentapetalae</taxon>
        <taxon>rosids</taxon>
        <taxon>Vitales</taxon>
        <taxon>Vitaceae</taxon>
        <taxon>Viteae</taxon>
        <taxon>Vitis</taxon>
    </lineage>
</organism>
<dbReference type="Proteomes" id="UP000288805">
    <property type="component" value="Unassembled WGS sequence"/>
</dbReference>
<dbReference type="Pfam" id="PF07727">
    <property type="entry name" value="RVT_2"/>
    <property type="match status" value="1"/>
</dbReference>
<dbReference type="EMBL" id="QGNW01000006">
    <property type="protein sequence ID" value="RVX20808.1"/>
    <property type="molecule type" value="Genomic_DNA"/>
</dbReference>
<dbReference type="AlphaFoldDB" id="A0A438KHZ5"/>
<dbReference type="CDD" id="cd09272">
    <property type="entry name" value="RNase_HI_RT_Ty1"/>
    <property type="match status" value="1"/>
</dbReference>
<dbReference type="PANTHER" id="PTHR11439">
    <property type="entry name" value="GAG-POL-RELATED RETROTRANSPOSON"/>
    <property type="match status" value="1"/>
</dbReference>
<dbReference type="InterPro" id="IPR043502">
    <property type="entry name" value="DNA/RNA_pol_sf"/>
</dbReference>
<gene>
    <name evidence="4" type="primary">RE2_452</name>
    <name evidence="4" type="ORF">CK203_002419</name>
</gene>
<evidence type="ECO:0000313" key="4">
    <source>
        <dbReference type="EMBL" id="RVX20808.1"/>
    </source>
</evidence>
<dbReference type="Pfam" id="PF13976">
    <property type="entry name" value="gag_pre-integrs"/>
    <property type="match status" value="1"/>
</dbReference>
<feature type="region of interest" description="Disordered" evidence="1">
    <location>
        <begin position="196"/>
        <end position="227"/>
    </location>
</feature>
<evidence type="ECO:0000259" key="3">
    <source>
        <dbReference type="Pfam" id="PF13976"/>
    </source>
</evidence>
<dbReference type="InterPro" id="IPR013103">
    <property type="entry name" value="RVT_2"/>
</dbReference>